<dbReference type="SMART" id="SM00174">
    <property type="entry name" value="RHO"/>
    <property type="match status" value="1"/>
</dbReference>
<feature type="region of interest" description="Disordered" evidence="1">
    <location>
        <begin position="156"/>
        <end position="177"/>
    </location>
</feature>
<comment type="caution">
    <text evidence="3">The sequence shown here is derived from an EMBL/GenBank/DDBJ whole genome shotgun (WGS) entry which is preliminary data.</text>
</comment>
<dbReference type="SUPFAM" id="SSF143447">
    <property type="entry name" value="AMMECR1-like"/>
    <property type="match status" value="1"/>
</dbReference>
<evidence type="ECO:0000313" key="4">
    <source>
        <dbReference type="Proteomes" id="UP001295794"/>
    </source>
</evidence>
<dbReference type="PANTHER" id="PTHR13016:SF0">
    <property type="entry name" value="AMME SYNDROME CANDIDATE GENE 1 PROTEIN"/>
    <property type="match status" value="1"/>
</dbReference>
<dbReference type="InterPro" id="IPR023473">
    <property type="entry name" value="AMMECR1"/>
</dbReference>
<proteinExistence type="predicted"/>
<keyword evidence="4" id="KW-1185">Reference proteome</keyword>
<feature type="region of interest" description="Disordered" evidence="1">
    <location>
        <begin position="190"/>
        <end position="292"/>
    </location>
</feature>
<dbReference type="InterPro" id="IPR005225">
    <property type="entry name" value="Small_GTP-bd"/>
</dbReference>
<dbReference type="FunFam" id="3.40.50.300:FF:000808">
    <property type="entry name" value="Small GTP-binding protein, putative"/>
    <property type="match status" value="1"/>
</dbReference>
<dbReference type="Pfam" id="PF01871">
    <property type="entry name" value="AMMECR1"/>
    <property type="match status" value="1"/>
</dbReference>
<dbReference type="GO" id="GO:0003924">
    <property type="term" value="F:GTPase activity"/>
    <property type="evidence" value="ECO:0007669"/>
    <property type="project" value="InterPro"/>
</dbReference>
<dbReference type="NCBIfam" id="TIGR00231">
    <property type="entry name" value="small_GTP"/>
    <property type="match status" value="1"/>
</dbReference>
<feature type="compositionally biased region" description="Polar residues" evidence="1">
    <location>
        <begin position="237"/>
        <end position="251"/>
    </location>
</feature>
<feature type="domain" description="AMMECR1" evidence="2">
    <location>
        <begin position="394"/>
        <end position="613"/>
    </location>
</feature>
<dbReference type="PRINTS" id="PR00449">
    <property type="entry name" value="RASTRNSFRMNG"/>
</dbReference>
<dbReference type="InterPro" id="IPR036071">
    <property type="entry name" value="AMMECR1_dom_sf"/>
</dbReference>
<sequence length="618" mass="69201">MAQYDRLTGMDPYSRSRYEQGVDSKIVVMGNSGVGKTSLLQRYTQNKFEPKNTTSTSGAFFVTKKVQVNGLKVRLQLWDTAGQERFRSMAPMYYRGANAALLLYDITNASTFDDIRGWLQELKKNCPPSLLIYIVGSKADLHEHRQVTPDLARLQLHNWFPPPRPPTPPPPPPQMSTLAYIRPRFTSFPGLRSAPVISPQAKATGQRKDSTESTTTRTAYLDLQSPTTRPSAISRPSAVSSRTGHSQSPPQRSRFGSHFGFQVGGWHEDESRSNSNGEDEGYGGEEDEDEDAVGKGWEWGLSKGMELFEVSAKDDTGIKNLFEHLISAIILHKDEIEQENTARKRDSVFLDPIAPAWSSQADDDDDREKAKQNAMAMTLRIALTEVQDGCWAPDESSDSVCTAEHCFHAFDALYCALTSATPIKPSFADDKYPLFVTWNTLRSNRPPRLRGCIGSFQALTLHDGLAEFALVSAFRDHRFRRIERSELETLECAVSLLTDFEDADSYLDWTLGTHGISISFPHPSLLTATSVTPSPLSSATHLPPITSRQKFSATYLPEIAPEQGWDKREAVDSAIEKAGWNGTITEDLRRSIKLQRYQSRKHSVTWAEYIGWRNQQNA</sequence>
<reference evidence="3" key="1">
    <citation type="submission" date="2023-11" db="EMBL/GenBank/DDBJ databases">
        <authorList>
            <person name="De Vega J J."/>
            <person name="De Vega J J."/>
        </authorList>
    </citation>
    <scope>NUCLEOTIDE SEQUENCE</scope>
</reference>
<dbReference type="InterPro" id="IPR027417">
    <property type="entry name" value="P-loop_NTPase"/>
</dbReference>
<dbReference type="SMART" id="SM00176">
    <property type="entry name" value="RAN"/>
    <property type="match status" value="1"/>
</dbReference>
<dbReference type="EMBL" id="CAVNYO010000021">
    <property type="protein sequence ID" value="CAK5262590.1"/>
    <property type="molecule type" value="Genomic_DNA"/>
</dbReference>
<dbReference type="PROSITE" id="PS51420">
    <property type="entry name" value="RHO"/>
    <property type="match status" value="1"/>
</dbReference>
<feature type="compositionally biased region" description="Pro residues" evidence="1">
    <location>
        <begin position="160"/>
        <end position="174"/>
    </location>
</feature>
<organism evidence="3 4">
    <name type="scientific">Mycena citricolor</name>
    <dbReference type="NCBI Taxonomy" id="2018698"/>
    <lineage>
        <taxon>Eukaryota</taxon>
        <taxon>Fungi</taxon>
        <taxon>Dikarya</taxon>
        <taxon>Basidiomycota</taxon>
        <taxon>Agaricomycotina</taxon>
        <taxon>Agaricomycetes</taxon>
        <taxon>Agaricomycetidae</taxon>
        <taxon>Agaricales</taxon>
        <taxon>Marasmiineae</taxon>
        <taxon>Mycenaceae</taxon>
        <taxon>Mycena</taxon>
    </lineage>
</organism>
<accession>A0AAD2GT10</accession>
<dbReference type="SUPFAM" id="SSF52540">
    <property type="entry name" value="P-loop containing nucleoside triphosphate hydrolases"/>
    <property type="match status" value="1"/>
</dbReference>
<dbReference type="PROSITE" id="PS51421">
    <property type="entry name" value="RAS"/>
    <property type="match status" value="1"/>
</dbReference>
<dbReference type="GO" id="GO:0005525">
    <property type="term" value="F:GTP binding"/>
    <property type="evidence" value="ECO:0007669"/>
    <property type="project" value="InterPro"/>
</dbReference>
<name>A0AAD2GT10_9AGAR</name>
<dbReference type="Gene3D" id="3.30.700.20">
    <property type="entry name" value="Hypothetical protein ph0010, domain 1"/>
    <property type="match status" value="1"/>
</dbReference>
<evidence type="ECO:0000259" key="2">
    <source>
        <dbReference type="PROSITE" id="PS51112"/>
    </source>
</evidence>
<feature type="compositionally biased region" description="Acidic residues" evidence="1">
    <location>
        <begin position="277"/>
        <end position="291"/>
    </location>
</feature>
<protein>
    <recommendedName>
        <fullName evidence="2">AMMECR1 domain-containing protein</fullName>
    </recommendedName>
</protein>
<feature type="compositionally biased region" description="Polar residues" evidence="1">
    <location>
        <begin position="212"/>
        <end position="231"/>
    </location>
</feature>
<dbReference type="AlphaFoldDB" id="A0AAD2GT10"/>
<dbReference type="PROSITE" id="PS51112">
    <property type="entry name" value="AMMECR1"/>
    <property type="match status" value="1"/>
</dbReference>
<dbReference type="PANTHER" id="PTHR13016">
    <property type="entry name" value="AMMECR1 HOMOLOG"/>
    <property type="match status" value="1"/>
</dbReference>
<dbReference type="InterPro" id="IPR002733">
    <property type="entry name" value="AMMECR1_domain"/>
</dbReference>
<dbReference type="InterPro" id="IPR001806">
    <property type="entry name" value="Small_GTPase"/>
</dbReference>
<dbReference type="PROSITE" id="PS51419">
    <property type="entry name" value="RAB"/>
    <property type="match status" value="1"/>
</dbReference>
<gene>
    <name evidence="3" type="ORF">MYCIT1_LOCUS1440</name>
</gene>
<evidence type="ECO:0000313" key="3">
    <source>
        <dbReference type="EMBL" id="CAK5262590.1"/>
    </source>
</evidence>
<dbReference type="SMART" id="SM00173">
    <property type="entry name" value="RAS"/>
    <property type="match status" value="1"/>
</dbReference>
<evidence type="ECO:0000256" key="1">
    <source>
        <dbReference type="SAM" id="MobiDB-lite"/>
    </source>
</evidence>
<dbReference type="Pfam" id="PF00071">
    <property type="entry name" value="Ras"/>
    <property type="match status" value="1"/>
</dbReference>
<dbReference type="InterPro" id="IPR027485">
    <property type="entry name" value="AMMECR1_N"/>
</dbReference>
<dbReference type="SMART" id="SM00175">
    <property type="entry name" value="RAB"/>
    <property type="match status" value="1"/>
</dbReference>
<dbReference type="CDD" id="cd00154">
    <property type="entry name" value="Rab"/>
    <property type="match status" value="1"/>
</dbReference>
<dbReference type="Gene3D" id="3.40.50.300">
    <property type="entry name" value="P-loop containing nucleotide triphosphate hydrolases"/>
    <property type="match status" value="1"/>
</dbReference>
<dbReference type="Proteomes" id="UP001295794">
    <property type="component" value="Unassembled WGS sequence"/>
</dbReference>